<evidence type="ECO:0000313" key="5">
    <source>
        <dbReference type="EMBL" id="AUD04871.1"/>
    </source>
</evidence>
<evidence type="ECO:0000259" key="4">
    <source>
        <dbReference type="SMART" id="SM00892"/>
    </source>
</evidence>
<feature type="binding site" evidence="2">
    <location>
        <position position="148"/>
    </location>
    <ligand>
        <name>Mg(2+)</name>
        <dbReference type="ChEBI" id="CHEBI:18420"/>
        <note>catalytic</note>
    </ligand>
</feature>
<dbReference type="AlphaFoldDB" id="A0A2K8Z4T7"/>
<gene>
    <name evidence="5" type="ORF">CWM47_25320</name>
</gene>
<dbReference type="GO" id="GO:0004519">
    <property type="term" value="F:endonuclease activity"/>
    <property type="evidence" value="ECO:0007669"/>
    <property type="project" value="TreeGrafter"/>
</dbReference>
<keyword evidence="2" id="KW-0479">Metal-binding</keyword>
<dbReference type="GO" id="GO:0003676">
    <property type="term" value="F:nucleic acid binding"/>
    <property type="evidence" value="ECO:0007669"/>
    <property type="project" value="InterPro"/>
</dbReference>
<dbReference type="CDD" id="cd00091">
    <property type="entry name" value="NUC"/>
    <property type="match status" value="1"/>
</dbReference>
<organism evidence="5 6">
    <name type="scientific">Spirosoma pollinicola</name>
    <dbReference type="NCBI Taxonomy" id="2057025"/>
    <lineage>
        <taxon>Bacteria</taxon>
        <taxon>Pseudomonadati</taxon>
        <taxon>Bacteroidota</taxon>
        <taxon>Cytophagia</taxon>
        <taxon>Cytophagales</taxon>
        <taxon>Cytophagaceae</taxon>
        <taxon>Spirosoma</taxon>
    </lineage>
</organism>
<dbReference type="EMBL" id="CP025096">
    <property type="protein sequence ID" value="AUD04871.1"/>
    <property type="molecule type" value="Genomic_DNA"/>
</dbReference>
<reference evidence="5 6" key="1">
    <citation type="submission" date="2017-11" db="EMBL/GenBank/DDBJ databases">
        <title>Taxonomic description and genome sequences of Spirosoma HA7 sp. nov., isolated from pollen microhabitat of Corylus avellana.</title>
        <authorList>
            <person name="Ambika Manirajan B."/>
            <person name="Suarez C."/>
            <person name="Ratering S."/>
            <person name="Geissler-Plaum R."/>
            <person name="Cardinale M."/>
            <person name="Sylvia S."/>
        </authorList>
    </citation>
    <scope>NUCLEOTIDE SEQUENCE [LARGE SCALE GENOMIC DNA]</scope>
    <source>
        <strain evidence="5 6">HA7</strain>
    </source>
</reference>
<evidence type="ECO:0000256" key="1">
    <source>
        <dbReference type="PIRSR" id="PIRSR640255-1"/>
    </source>
</evidence>
<evidence type="ECO:0000256" key="2">
    <source>
        <dbReference type="PIRSR" id="PIRSR640255-2"/>
    </source>
</evidence>
<dbReference type="OrthoDB" id="9770276at2"/>
<dbReference type="SMART" id="SM00477">
    <property type="entry name" value="NUC"/>
    <property type="match status" value="1"/>
</dbReference>
<protein>
    <recommendedName>
        <fullName evidence="7">DNA/RNA non-specific endonuclease</fullName>
    </recommendedName>
</protein>
<dbReference type="InterPro" id="IPR020821">
    <property type="entry name" value="ENPP1-3/EXOG-like_nuc-like"/>
</dbReference>
<dbReference type="InterPro" id="IPR044925">
    <property type="entry name" value="His-Me_finger_sf"/>
</dbReference>
<dbReference type="Pfam" id="PF01223">
    <property type="entry name" value="Endonuclease_NS"/>
    <property type="match status" value="1"/>
</dbReference>
<dbReference type="GO" id="GO:0016787">
    <property type="term" value="F:hydrolase activity"/>
    <property type="evidence" value="ECO:0007669"/>
    <property type="project" value="InterPro"/>
</dbReference>
<evidence type="ECO:0008006" key="7">
    <source>
        <dbReference type="Google" id="ProtNLM"/>
    </source>
</evidence>
<dbReference type="InterPro" id="IPR040255">
    <property type="entry name" value="Non-specific_endonuclease"/>
</dbReference>
<accession>A0A2K8Z4T7</accession>
<dbReference type="SUPFAM" id="SSF54060">
    <property type="entry name" value="His-Me finger endonucleases"/>
    <property type="match status" value="1"/>
</dbReference>
<keyword evidence="6" id="KW-1185">Reference proteome</keyword>
<dbReference type="Gene3D" id="3.40.570.10">
    <property type="entry name" value="Extracellular Endonuclease, subunit A"/>
    <property type="match status" value="1"/>
</dbReference>
<dbReference type="PANTHER" id="PTHR13966">
    <property type="entry name" value="ENDONUCLEASE RELATED"/>
    <property type="match status" value="1"/>
</dbReference>
<dbReference type="InterPro" id="IPR001604">
    <property type="entry name" value="Endo_G_ENPP1-like_dom"/>
</dbReference>
<feature type="active site" description="Proton acceptor" evidence="1">
    <location>
        <position position="111"/>
    </location>
</feature>
<evidence type="ECO:0000313" key="6">
    <source>
        <dbReference type="Proteomes" id="UP000232883"/>
    </source>
</evidence>
<proteinExistence type="predicted"/>
<sequence length="322" mass="36499">MPTTLKNYNGYLPNFLGADLQVTLPNLTANQHKDLATVAGTTDNIAHYVNYSAVISKSRKFPYFTASNIDGTLFKKVNRKDNWRKDPRIDADSQWGPELYKAPHSDFDKGHMTKREDVQWGSTVLDATNAADSTFYYTNAVPQHAKLNQRIWADLEDYILHSEAVRDDLKICVFTGPVLSDLDPIFVTPVQNSQLKIPFLFWKVVVFPKSDGKLYRTGFLMGQKSLLERNGIVEVVTQELEDFEVLTDEAKLFMQFSEADTFQVSIETIEQLTGIKLPDAADSYTDSRPIKLVVEEVDINAEVFETDSIVQEMGFRIPNLVL</sequence>
<feature type="domain" description="DNA/RNA non-specific endonuclease/pyrophosphatase/phosphodiesterase" evidence="4">
    <location>
        <begin position="47"/>
        <end position="262"/>
    </location>
</feature>
<dbReference type="PANTHER" id="PTHR13966:SF5">
    <property type="entry name" value="ENDONUCLEASE G, MITOCHONDRIAL"/>
    <property type="match status" value="1"/>
</dbReference>
<dbReference type="RefSeq" id="WP_100991123.1">
    <property type="nucleotide sequence ID" value="NZ_CP025096.1"/>
</dbReference>
<evidence type="ECO:0000259" key="3">
    <source>
        <dbReference type="SMART" id="SM00477"/>
    </source>
</evidence>
<feature type="domain" description="ENPP1-3/EXOG-like endonuclease/phosphodiesterase" evidence="3">
    <location>
        <begin position="48"/>
        <end position="284"/>
    </location>
</feature>
<dbReference type="Proteomes" id="UP000232883">
    <property type="component" value="Chromosome"/>
</dbReference>
<dbReference type="GO" id="GO:0046872">
    <property type="term" value="F:metal ion binding"/>
    <property type="evidence" value="ECO:0007669"/>
    <property type="project" value="UniProtKB-KW"/>
</dbReference>
<name>A0A2K8Z4T7_9BACT</name>
<dbReference type="KEGG" id="spir:CWM47_25320"/>
<dbReference type="InterPro" id="IPR044929">
    <property type="entry name" value="DNA/RNA_non-sp_Endonuclease_sf"/>
</dbReference>
<dbReference type="SMART" id="SM00892">
    <property type="entry name" value="Endonuclease_NS"/>
    <property type="match status" value="1"/>
</dbReference>